<sequence>MSVSDPDMRDDGKYAWMTPANWPGYRLTHTRSHVVASRTHFNGAGSEVGGLSSDDTTKRSWISGKVGQRSCEPTYFGTPWKMAAKLLLIVPLCFVASVPGLPKEMSQDCGDWVFHSSSISAVEDPPFTSVY</sequence>
<dbReference type="EMBL" id="UYRU01094725">
    <property type="protein sequence ID" value="VDN39172.1"/>
    <property type="molecule type" value="Genomic_DNA"/>
</dbReference>
<evidence type="ECO:0000313" key="2">
    <source>
        <dbReference type="Proteomes" id="UP000281553"/>
    </source>
</evidence>
<gene>
    <name evidence="1" type="ORF">DILT_LOCUS17782</name>
</gene>
<proteinExistence type="predicted"/>
<dbReference type="Proteomes" id="UP000281553">
    <property type="component" value="Unassembled WGS sequence"/>
</dbReference>
<reference evidence="1 2" key="1">
    <citation type="submission" date="2018-11" db="EMBL/GenBank/DDBJ databases">
        <authorList>
            <consortium name="Pathogen Informatics"/>
        </authorList>
    </citation>
    <scope>NUCLEOTIDE SEQUENCE [LARGE SCALE GENOMIC DNA]</scope>
</reference>
<accession>A0A3P7R5P1</accession>
<evidence type="ECO:0000313" key="1">
    <source>
        <dbReference type="EMBL" id="VDN39172.1"/>
    </source>
</evidence>
<protein>
    <submittedName>
        <fullName evidence="1">Uncharacterized protein</fullName>
    </submittedName>
</protein>
<name>A0A3P7R5P1_DIBLA</name>
<organism evidence="1 2">
    <name type="scientific">Dibothriocephalus latus</name>
    <name type="common">Fish tapeworm</name>
    <name type="synonym">Diphyllobothrium latum</name>
    <dbReference type="NCBI Taxonomy" id="60516"/>
    <lineage>
        <taxon>Eukaryota</taxon>
        <taxon>Metazoa</taxon>
        <taxon>Spiralia</taxon>
        <taxon>Lophotrochozoa</taxon>
        <taxon>Platyhelminthes</taxon>
        <taxon>Cestoda</taxon>
        <taxon>Eucestoda</taxon>
        <taxon>Diphyllobothriidea</taxon>
        <taxon>Diphyllobothriidae</taxon>
        <taxon>Dibothriocephalus</taxon>
    </lineage>
</organism>
<dbReference type="AlphaFoldDB" id="A0A3P7R5P1"/>
<keyword evidence="2" id="KW-1185">Reference proteome</keyword>